<name>A0ABW0BF26_9ACTN</name>
<evidence type="ECO:0000256" key="4">
    <source>
        <dbReference type="ARBA" id="ARBA00022679"/>
    </source>
</evidence>
<keyword evidence="7" id="KW-0067">ATP-binding</keyword>
<feature type="transmembrane region" description="Helical" evidence="9">
    <location>
        <begin position="314"/>
        <end position="334"/>
    </location>
</feature>
<keyword evidence="5" id="KW-0547">Nucleotide-binding</keyword>
<feature type="transmembrane region" description="Helical" evidence="9">
    <location>
        <begin position="14"/>
        <end position="35"/>
    </location>
</feature>
<keyword evidence="9" id="KW-0812">Transmembrane</keyword>
<evidence type="ECO:0000256" key="5">
    <source>
        <dbReference type="ARBA" id="ARBA00022741"/>
    </source>
</evidence>
<dbReference type="Gene3D" id="1.20.5.1930">
    <property type="match status" value="1"/>
</dbReference>
<sequence>MATAPAEVPRDRRLALLGWGLAVLALLLIAAVPFLVSGGVNDRPQVVAGYPARDYVAHLVIVASLVLSGAWLVHLRPRNAIGWILLASGALQAVQTSTDAYGIRALTDPDHSLPLARSAEWVAQWTWIPALLLVVAVLPILYPTGYPSSRFWRRHLRVTVVGLVCLVSAAAIASAHFDDSVTGYDAGYTPPTWLVAPLAVIGIITTAGCVLVTLVGTVVRTVRAGAPERQQLALLVAVVALMLVFAFVPGQFLFAFVYASLPVAIVVGVLRYRLLGIEVAVRRTLLYVPLTVLVAVVVGLSTASLARLLPDGPLPLLLGSAVVAVFIFPVARLLQRGVDRFVLGDRADPLRQVAGVAAELAAPSEDPVSSMLAAVTTATGATYGAVCGADGAVLVSLGTDHVPTHQVPLRLGDEDLGTLVVGPRRGSSRVADDDARLIDALAPHLAMVVHASRLTAALAEQQARATRATLTERDRLRRDLHDGLGPSLSGISLSLEAALVAIRRDPGSAAAILERTRAEADDASREVRRVIDALRPTALDRADLARAVRQTATGLGLGRPGGTSFSLEAGDLEGLPPVVEEAAYRIVAESLTNVVRHADASCCVVRLSRGPGVLRLVVEDDGTGVDDASPGGHGLGSMRRRAGDLGGRLVVRQRVPAGTTVDAVLPWVRP</sequence>
<keyword evidence="6 11" id="KW-0418">Kinase</keyword>
<dbReference type="InterPro" id="IPR011712">
    <property type="entry name" value="Sig_transdc_His_kin_sub3_dim/P"/>
</dbReference>
<dbReference type="Proteomes" id="UP001596087">
    <property type="component" value="Unassembled WGS sequence"/>
</dbReference>
<feature type="transmembrane region" description="Helical" evidence="9">
    <location>
        <begin position="156"/>
        <end position="175"/>
    </location>
</feature>
<evidence type="ECO:0000256" key="8">
    <source>
        <dbReference type="ARBA" id="ARBA00023012"/>
    </source>
</evidence>
<keyword evidence="12" id="KW-1185">Reference proteome</keyword>
<accession>A0ABW0BF26</accession>
<evidence type="ECO:0000313" key="12">
    <source>
        <dbReference type="Proteomes" id="UP001596087"/>
    </source>
</evidence>
<feature type="transmembrane region" description="Helical" evidence="9">
    <location>
        <begin position="284"/>
        <end position="308"/>
    </location>
</feature>
<keyword evidence="3" id="KW-0597">Phosphoprotein</keyword>
<dbReference type="InterPro" id="IPR050482">
    <property type="entry name" value="Sensor_HK_TwoCompSys"/>
</dbReference>
<feature type="transmembrane region" description="Helical" evidence="9">
    <location>
        <begin position="254"/>
        <end position="272"/>
    </location>
</feature>
<dbReference type="Pfam" id="PF02518">
    <property type="entry name" value="HATPase_c"/>
    <property type="match status" value="1"/>
</dbReference>
<dbReference type="RefSeq" id="WP_378586081.1">
    <property type="nucleotide sequence ID" value="NZ_JBHSKD010000002.1"/>
</dbReference>
<dbReference type="Pfam" id="PF07730">
    <property type="entry name" value="HisKA_3"/>
    <property type="match status" value="1"/>
</dbReference>
<dbReference type="PANTHER" id="PTHR24421">
    <property type="entry name" value="NITRATE/NITRITE SENSOR PROTEIN NARX-RELATED"/>
    <property type="match status" value="1"/>
</dbReference>
<keyword evidence="9" id="KW-1133">Transmembrane helix</keyword>
<dbReference type="InterPro" id="IPR003594">
    <property type="entry name" value="HATPase_dom"/>
</dbReference>
<evidence type="ECO:0000259" key="10">
    <source>
        <dbReference type="SMART" id="SM00387"/>
    </source>
</evidence>
<evidence type="ECO:0000256" key="1">
    <source>
        <dbReference type="ARBA" id="ARBA00000085"/>
    </source>
</evidence>
<evidence type="ECO:0000313" key="11">
    <source>
        <dbReference type="EMBL" id="MFC5175391.1"/>
    </source>
</evidence>
<evidence type="ECO:0000256" key="3">
    <source>
        <dbReference type="ARBA" id="ARBA00022553"/>
    </source>
</evidence>
<dbReference type="CDD" id="cd16917">
    <property type="entry name" value="HATPase_UhpB-NarQ-NarX-like"/>
    <property type="match status" value="1"/>
</dbReference>
<reference evidence="12" key="1">
    <citation type="journal article" date="2019" name="Int. J. Syst. Evol. Microbiol.">
        <title>The Global Catalogue of Microorganisms (GCM) 10K type strain sequencing project: providing services to taxonomists for standard genome sequencing and annotation.</title>
        <authorList>
            <consortium name="The Broad Institute Genomics Platform"/>
            <consortium name="The Broad Institute Genome Sequencing Center for Infectious Disease"/>
            <person name="Wu L."/>
            <person name="Ma J."/>
        </authorList>
    </citation>
    <scope>NUCLEOTIDE SEQUENCE [LARGE SCALE GENOMIC DNA]</scope>
    <source>
        <strain evidence="12">DFY41</strain>
    </source>
</reference>
<evidence type="ECO:0000256" key="9">
    <source>
        <dbReference type="SAM" id="Phobius"/>
    </source>
</evidence>
<evidence type="ECO:0000256" key="7">
    <source>
        <dbReference type="ARBA" id="ARBA00022840"/>
    </source>
</evidence>
<evidence type="ECO:0000256" key="2">
    <source>
        <dbReference type="ARBA" id="ARBA00012438"/>
    </source>
</evidence>
<keyword evidence="4" id="KW-0808">Transferase</keyword>
<dbReference type="PANTHER" id="PTHR24421:SF10">
    <property type="entry name" value="NITRATE_NITRITE SENSOR PROTEIN NARQ"/>
    <property type="match status" value="1"/>
</dbReference>
<feature type="transmembrane region" description="Helical" evidence="9">
    <location>
        <begin position="195"/>
        <end position="219"/>
    </location>
</feature>
<comment type="caution">
    <text evidence="11">The sequence shown here is derived from an EMBL/GenBank/DDBJ whole genome shotgun (WGS) entry which is preliminary data.</text>
</comment>
<feature type="transmembrane region" description="Helical" evidence="9">
    <location>
        <begin position="231"/>
        <end position="248"/>
    </location>
</feature>
<dbReference type="EMBL" id="JBHSKD010000002">
    <property type="protein sequence ID" value="MFC5175391.1"/>
    <property type="molecule type" value="Genomic_DNA"/>
</dbReference>
<evidence type="ECO:0000256" key="6">
    <source>
        <dbReference type="ARBA" id="ARBA00022777"/>
    </source>
</evidence>
<proteinExistence type="predicted"/>
<feature type="transmembrane region" description="Helical" evidence="9">
    <location>
        <begin position="80"/>
        <end position="103"/>
    </location>
</feature>
<feature type="transmembrane region" description="Helical" evidence="9">
    <location>
        <begin position="123"/>
        <end position="144"/>
    </location>
</feature>
<keyword evidence="9" id="KW-0472">Membrane</keyword>
<dbReference type="SMART" id="SM00387">
    <property type="entry name" value="HATPase_c"/>
    <property type="match status" value="1"/>
</dbReference>
<feature type="domain" description="Histidine kinase/HSP90-like ATPase" evidence="10">
    <location>
        <begin position="578"/>
        <end position="669"/>
    </location>
</feature>
<comment type="catalytic activity">
    <reaction evidence="1">
        <text>ATP + protein L-histidine = ADP + protein N-phospho-L-histidine.</text>
        <dbReference type="EC" id="2.7.13.3"/>
    </reaction>
</comment>
<gene>
    <name evidence="11" type="ORF">ACFPGP_01825</name>
</gene>
<protein>
    <recommendedName>
        <fullName evidence="2">histidine kinase</fullName>
        <ecNumber evidence="2">2.7.13.3</ecNumber>
    </recommendedName>
</protein>
<dbReference type="InterPro" id="IPR036890">
    <property type="entry name" value="HATPase_C_sf"/>
</dbReference>
<organism evidence="11 12">
    <name type="scientific">Nocardioides taihuensis</name>
    <dbReference type="NCBI Taxonomy" id="1835606"/>
    <lineage>
        <taxon>Bacteria</taxon>
        <taxon>Bacillati</taxon>
        <taxon>Actinomycetota</taxon>
        <taxon>Actinomycetes</taxon>
        <taxon>Propionibacteriales</taxon>
        <taxon>Nocardioidaceae</taxon>
        <taxon>Nocardioides</taxon>
    </lineage>
</organism>
<dbReference type="GO" id="GO:0016301">
    <property type="term" value="F:kinase activity"/>
    <property type="evidence" value="ECO:0007669"/>
    <property type="project" value="UniProtKB-KW"/>
</dbReference>
<dbReference type="EC" id="2.7.13.3" evidence="2"/>
<dbReference type="SUPFAM" id="SSF55874">
    <property type="entry name" value="ATPase domain of HSP90 chaperone/DNA topoisomerase II/histidine kinase"/>
    <property type="match status" value="1"/>
</dbReference>
<keyword evidence="8" id="KW-0902">Two-component regulatory system</keyword>
<feature type="transmembrane region" description="Helical" evidence="9">
    <location>
        <begin position="55"/>
        <end position="73"/>
    </location>
</feature>
<dbReference type="Gene3D" id="3.30.565.10">
    <property type="entry name" value="Histidine kinase-like ATPase, C-terminal domain"/>
    <property type="match status" value="1"/>
</dbReference>